<organism evidence="2 3">
    <name type="scientific">Apilactobacillus apisilvae</name>
    <dbReference type="NCBI Taxonomy" id="2923364"/>
    <lineage>
        <taxon>Bacteria</taxon>
        <taxon>Bacillati</taxon>
        <taxon>Bacillota</taxon>
        <taxon>Bacilli</taxon>
        <taxon>Lactobacillales</taxon>
        <taxon>Lactobacillaceae</taxon>
        <taxon>Apilactobacillus</taxon>
    </lineage>
</organism>
<dbReference type="Proteomes" id="UP000831859">
    <property type="component" value="Chromosome"/>
</dbReference>
<evidence type="ECO:0000256" key="1">
    <source>
        <dbReference type="SAM" id="Phobius"/>
    </source>
</evidence>
<sequence length="162" mass="18565">MFKKIFITIISIFVLLVVIGVGGFYFHSSHLNSKVAPTQQLIDQSNKNYSWKVKSIIFDNVDDDGNTKYLYFDVKDSKAIEFDEDFSFERKDVSLQEKNPNMAYSYNINSNNSISLKSKQGTIKINNLKYDKSATRITMKGNAQFNNYQSSKITLVLSKKLS</sequence>
<protein>
    <submittedName>
        <fullName evidence="2">Uncharacterized protein</fullName>
    </submittedName>
</protein>
<feature type="transmembrane region" description="Helical" evidence="1">
    <location>
        <begin position="6"/>
        <end position="26"/>
    </location>
</feature>
<keyword evidence="1" id="KW-0472">Membrane</keyword>
<dbReference type="EMBL" id="CP093362">
    <property type="protein sequence ID" value="UQS85383.1"/>
    <property type="molecule type" value="Genomic_DNA"/>
</dbReference>
<evidence type="ECO:0000313" key="3">
    <source>
        <dbReference type="Proteomes" id="UP000831859"/>
    </source>
</evidence>
<proteinExistence type="predicted"/>
<name>A0ABY4PHS1_9LACO</name>
<reference evidence="2 3" key="1">
    <citation type="journal article" date="2022" name="Int. J. Syst. Evol. Microbiol.">
        <title>Apilactobacillus apisilvae sp. nov., Nicolia spurrieriana gen. nov. sp. nov., Bombilactobacillus folatiphilus sp. nov. and Bombilactobacillus thymidiniphilus sp. nov., four new lactic acid bacterial isolates from stingless bees Tetragonula carbonaria and Austroplebeia australis.</title>
        <authorList>
            <person name="Oliphant S.A."/>
            <person name="Watson-Haigh N.S."/>
            <person name="Sumby K.M."/>
            <person name="Gardner J."/>
            <person name="Groom S."/>
            <person name="Jiranek V."/>
        </authorList>
    </citation>
    <scope>NUCLEOTIDE SEQUENCE [LARGE SCALE GENOMIC DNA]</scope>
    <source>
        <strain evidence="2 3">SG5_A10</strain>
    </source>
</reference>
<evidence type="ECO:0000313" key="2">
    <source>
        <dbReference type="EMBL" id="UQS85383.1"/>
    </source>
</evidence>
<keyword evidence="1" id="KW-0812">Transmembrane</keyword>
<gene>
    <name evidence="2" type="ORF">MOO46_01995</name>
</gene>
<accession>A0ABY4PHS1</accession>
<keyword evidence="3" id="KW-1185">Reference proteome</keyword>
<dbReference type="RefSeq" id="WP_249511356.1">
    <property type="nucleotide sequence ID" value="NZ_CP093362.1"/>
</dbReference>
<keyword evidence="1" id="KW-1133">Transmembrane helix</keyword>